<dbReference type="EMBL" id="NWSH01002172">
    <property type="protein sequence ID" value="PCG68974.1"/>
    <property type="molecule type" value="Genomic_DNA"/>
</dbReference>
<evidence type="ECO:0000313" key="2">
    <source>
        <dbReference type="EMBL" id="PCG68974.1"/>
    </source>
</evidence>
<dbReference type="InterPro" id="IPR023631">
    <property type="entry name" value="Amidase_dom"/>
</dbReference>
<dbReference type="GO" id="GO:0012505">
    <property type="term" value="C:endomembrane system"/>
    <property type="evidence" value="ECO:0007669"/>
    <property type="project" value="TreeGrafter"/>
</dbReference>
<dbReference type="Gene3D" id="3.90.1300.10">
    <property type="entry name" value="Amidase signature (AS) domain"/>
    <property type="match status" value="1"/>
</dbReference>
<dbReference type="STRING" id="7102.A0A2A4JBP4"/>
<protein>
    <recommendedName>
        <fullName evidence="1">Amidase domain-containing protein</fullName>
    </recommendedName>
</protein>
<dbReference type="Pfam" id="PF01425">
    <property type="entry name" value="Amidase"/>
    <property type="match status" value="1"/>
</dbReference>
<proteinExistence type="predicted"/>
<dbReference type="PANTHER" id="PTHR43372:SF1">
    <property type="entry name" value="LD38433P"/>
    <property type="match status" value="1"/>
</dbReference>
<gene>
    <name evidence="2" type="ORF">B5V51_4650</name>
</gene>
<evidence type="ECO:0000259" key="1">
    <source>
        <dbReference type="Pfam" id="PF01425"/>
    </source>
</evidence>
<dbReference type="InterPro" id="IPR036928">
    <property type="entry name" value="AS_sf"/>
</dbReference>
<sequence>MESRNYVFGQTCNPHHTGRTAGGSSGGEAALCAARAVPISLCSDIGGSTRMPAFFCGLYALNPTSGYTSLKGSALRTGKEKSMASIGFVSTHCSDLIPLTKVIVAADKLHELNLDRAVDVKKLRYFYVETAQDLRVSPISPELRAAMNRAITKLTEEATSTEHVPTPYYHVGFNHMFVLWRYWMTHEADDFATLLTNGRGAASVYTELPKKLVGMSNYTLPAIMKLVDDQVLPPVNKEWAQKLTQELKDDLIKTLGDDGVLLFPSSPLVAPYHYSPIVRPFNFAYWAVINALNFPAAQIPLGVNSDKLPLGIQVVAAPRQEALCAAVAQHLGEALGGSTPPCKILD</sequence>
<dbReference type="AlphaFoldDB" id="A0A2A4JBP4"/>
<dbReference type="InterPro" id="IPR052739">
    <property type="entry name" value="FAAH2"/>
</dbReference>
<dbReference type="SUPFAM" id="SSF75304">
    <property type="entry name" value="Amidase signature (AS) enzymes"/>
    <property type="match status" value="1"/>
</dbReference>
<comment type="caution">
    <text evidence="2">The sequence shown here is derived from an EMBL/GenBank/DDBJ whole genome shotgun (WGS) entry which is preliminary data.</text>
</comment>
<accession>A0A2A4JBP4</accession>
<reference evidence="2" key="1">
    <citation type="submission" date="2017-09" db="EMBL/GenBank/DDBJ databases">
        <title>Contemporary evolution of a Lepidopteran species, Heliothis virescens, in response to modern agricultural practices.</title>
        <authorList>
            <person name="Fritz M.L."/>
            <person name="Deyonke A.M."/>
            <person name="Papanicolaou A."/>
            <person name="Micinski S."/>
            <person name="Westbrook J."/>
            <person name="Gould F."/>
        </authorList>
    </citation>
    <scope>NUCLEOTIDE SEQUENCE [LARGE SCALE GENOMIC DNA]</scope>
    <source>
        <strain evidence="2">HvINT-</strain>
        <tissue evidence="2">Whole body</tissue>
    </source>
</reference>
<dbReference type="PANTHER" id="PTHR43372">
    <property type="entry name" value="FATTY-ACID AMIDE HYDROLASE"/>
    <property type="match status" value="1"/>
</dbReference>
<organism evidence="2">
    <name type="scientific">Heliothis virescens</name>
    <name type="common">Tobacco budworm moth</name>
    <dbReference type="NCBI Taxonomy" id="7102"/>
    <lineage>
        <taxon>Eukaryota</taxon>
        <taxon>Metazoa</taxon>
        <taxon>Ecdysozoa</taxon>
        <taxon>Arthropoda</taxon>
        <taxon>Hexapoda</taxon>
        <taxon>Insecta</taxon>
        <taxon>Pterygota</taxon>
        <taxon>Neoptera</taxon>
        <taxon>Endopterygota</taxon>
        <taxon>Lepidoptera</taxon>
        <taxon>Glossata</taxon>
        <taxon>Ditrysia</taxon>
        <taxon>Noctuoidea</taxon>
        <taxon>Noctuidae</taxon>
        <taxon>Heliothinae</taxon>
        <taxon>Heliothis</taxon>
    </lineage>
</organism>
<name>A0A2A4JBP4_HELVI</name>
<feature type="domain" description="Amidase" evidence="1">
    <location>
        <begin position="2"/>
        <end position="324"/>
    </location>
</feature>